<name>A0A927MU80_9ACTN</name>
<protein>
    <submittedName>
        <fullName evidence="4">Polyisoprenoid-binding protein YceI</fullName>
    </submittedName>
</protein>
<sequence length="297" mass="30872">MSTTGLSAQVRTNDGWAVPHAVLTVIDLTGTQIGRVSAGEDGTVVAAGVPAGTYTAIVTALGYTPAARTAIVPASGVATLGVVQLTRVGGLELPPPGPWTIDPQHSVIGFTVRHLGMANIRGRFTEVNGRIEVTEPIERSSVHASISVASLDTSVKMRDAHLLSSDFLEVERYPTIDFRGTGVTPAGDDKWTMNGELTLHGEARPVQLALAYHGAGPDAFGGTRAAFKATAQLNRDDFGISYNQIIRAGTVLIGTTVQVELDIEVVQGTSIPGLEPSGDEANGEQPLAAGGDGRFPA</sequence>
<dbReference type="PANTHER" id="PTHR34406">
    <property type="entry name" value="PROTEIN YCEI"/>
    <property type="match status" value="1"/>
</dbReference>
<dbReference type="SMART" id="SM00867">
    <property type="entry name" value="YceI"/>
    <property type="match status" value="1"/>
</dbReference>
<dbReference type="AlphaFoldDB" id="A0A927MU80"/>
<dbReference type="EMBL" id="JADBEM010000001">
    <property type="protein sequence ID" value="MBE1606284.1"/>
    <property type="molecule type" value="Genomic_DNA"/>
</dbReference>
<comment type="caution">
    <text evidence="4">The sequence shown here is derived from an EMBL/GenBank/DDBJ whole genome shotgun (WGS) entry which is preliminary data.</text>
</comment>
<comment type="similarity">
    <text evidence="1">Belongs to the UPF0312 family.</text>
</comment>
<evidence type="ECO:0000313" key="5">
    <source>
        <dbReference type="Proteomes" id="UP000638648"/>
    </source>
</evidence>
<dbReference type="Pfam" id="PF04264">
    <property type="entry name" value="YceI"/>
    <property type="match status" value="1"/>
</dbReference>
<dbReference type="SUPFAM" id="SSF101874">
    <property type="entry name" value="YceI-like"/>
    <property type="match status" value="1"/>
</dbReference>
<proteinExistence type="inferred from homology"/>
<gene>
    <name evidence="4" type="ORF">HEB94_003132</name>
</gene>
<dbReference type="Proteomes" id="UP000638648">
    <property type="component" value="Unassembled WGS sequence"/>
</dbReference>
<evidence type="ECO:0000256" key="1">
    <source>
        <dbReference type="ARBA" id="ARBA00008812"/>
    </source>
</evidence>
<accession>A0A927MU80</accession>
<dbReference type="SUPFAM" id="SSF49452">
    <property type="entry name" value="Starch-binding domain-like"/>
    <property type="match status" value="1"/>
</dbReference>
<keyword evidence="5" id="KW-1185">Reference proteome</keyword>
<dbReference type="GO" id="GO:0030246">
    <property type="term" value="F:carbohydrate binding"/>
    <property type="evidence" value="ECO:0007669"/>
    <property type="project" value="InterPro"/>
</dbReference>
<feature type="region of interest" description="Disordered" evidence="2">
    <location>
        <begin position="270"/>
        <end position="297"/>
    </location>
</feature>
<organism evidence="4 5">
    <name type="scientific">Actinopolymorpha pittospori</name>
    <dbReference type="NCBI Taxonomy" id="648752"/>
    <lineage>
        <taxon>Bacteria</taxon>
        <taxon>Bacillati</taxon>
        <taxon>Actinomycetota</taxon>
        <taxon>Actinomycetes</taxon>
        <taxon>Propionibacteriales</taxon>
        <taxon>Actinopolymorphaceae</taxon>
        <taxon>Actinopolymorpha</taxon>
    </lineage>
</organism>
<dbReference type="RefSeq" id="WP_192750439.1">
    <property type="nucleotide sequence ID" value="NZ_BAABJL010000085.1"/>
</dbReference>
<reference evidence="4" key="1">
    <citation type="submission" date="2020-10" db="EMBL/GenBank/DDBJ databases">
        <title>Sequencing the genomes of 1000 actinobacteria strains.</title>
        <authorList>
            <person name="Klenk H.-P."/>
        </authorList>
    </citation>
    <scope>NUCLEOTIDE SEQUENCE</scope>
    <source>
        <strain evidence="4">DSM 45354</strain>
    </source>
</reference>
<dbReference type="InterPro" id="IPR036761">
    <property type="entry name" value="TTHA0802/YceI-like_sf"/>
</dbReference>
<dbReference type="PANTHER" id="PTHR34406:SF1">
    <property type="entry name" value="PROTEIN YCEI"/>
    <property type="match status" value="1"/>
</dbReference>
<dbReference type="InterPro" id="IPR013784">
    <property type="entry name" value="Carb-bd-like_fold"/>
</dbReference>
<evidence type="ECO:0000256" key="2">
    <source>
        <dbReference type="SAM" id="MobiDB-lite"/>
    </source>
</evidence>
<evidence type="ECO:0000259" key="3">
    <source>
        <dbReference type="SMART" id="SM00867"/>
    </source>
</evidence>
<dbReference type="Gene3D" id="2.60.40.1120">
    <property type="entry name" value="Carboxypeptidase-like, regulatory domain"/>
    <property type="match status" value="1"/>
</dbReference>
<evidence type="ECO:0000313" key="4">
    <source>
        <dbReference type="EMBL" id="MBE1606284.1"/>
    </source>
</evidence>
<feature type="domain" description="Lipid/polyisoprenoid-binding YceI-like" evidence="3">
    <location>
        <begin position="98"/>
        <end position="266"/>
    </location>
</feature>
<dbReference type="Gene3D" id="2.40.128.110">
    <property type="entry name" value="Lipid/polyisoprenoid-binding, YceI-like"/>
    <property type="match status" value="1"/>
</dbReference>
<dbReference type="InterPro" id="IPR007372">
    <property type="entry name" value="Lipid/polyisoprenoid-bd_YceI"/>
</dbReference>